<comment type="similarity">
    <text evidence="2">Belongs to the EamA transporter family.</text>
</comment>
<feature type="transmembrane region" description="Helical" evidence="6">
    <location>
        <begin position="128"/>
        <end position="147"/>
    </location>
</feature>
<organism evidence="8 9">
    <name type="scientific">Chromobacterium aquaticum</name>
    <dbReference type="NCBI Taxonomy" id="467180"/>
    <lineage>
        <taxon>Bacteria</taxon>
        <taxon>Pseudomonadati</taxon>
        <taxon>Pseudomonadota</taxon>
        <taxon>Betaproteobacteria</taxon>
        <taxon>Neisseriales</taxon>
        <taxon>Chromobacteriaceae</taxon>
        <taxon>Chromobacterium</taxon>
    </lineage>
</organism>
<evidence type="ECO:0000256" key="5">
    <source>
        <dbReference type="ARBA" id="ARBA00023136"/>
    </source>
</evidence>
<evidence type="ECO:0000313" key="8">
    <source>
        <dbReference type="EMBL" id="MFC4490872.1"/>
    </source>
</evidence>
<dbReference type="SUPFAM" id="SSF103481">
    <property type="entry name" value="Multidrug resistance efflux transporter EmrE"/>
    <property type="match status" value="2"/>
</dbReference>
<dbReference type="Proteomes" id="UP001595999">
    <property type="component" value="Unassembled WGS sequence"/>
</dbReference>
<evidence type="ECO:0000259" key="7">
    <source>
        <dbReference type="Pfam" id="PF00892"/>
    </source>
</evidence>
<name>A0ABV8ZVA1_9NEIS</name>
<protein>
    <submittedName>
        <fullName evidence="8">DMT family transporter</fullName>
    </submittedName>
</protein>
<dbReference type="PANTHER" id="PTHR32322:SF2">
    <property type="entry name" value="EAMA DOMAIN-CONTAINING PROTEIN"/>
    <property type="match status" value="1"/>
</dbReference>
<evidence type="ECO:0000256" key="1">
    <source>
        <dbReference type="ARBA" id="ARBA00004141"/>
    </source>
</evidence>
<keyword evidence="5 6" id="KW-0472">Membrane</keyword>
<evidence type="ECO:0000313" key="9">
    <source>
        <dbReference type="Proteomes" id="UP001595999"/>
    </source>
</evidence>
<feature type="transmembrane region" description="Helical" evidence="6">
    <location>
        <begin position="12"/>
        <end position="31"/>
    </location>
</feature>
<dbReference type="Pfam" id="PF00892">
    <property type="entry name" value="EamA"/>
    <property type="match status" value="2"/>
</dbReference>
<dbReference type="EMBL" id="JBHSEK010000009">
    <property type="protein sequence ID" value="MFC4490872.1"/>
    <property type="molecule type" value="Genomic_DNA"/>
</dbReference>
<evidence type="ECO:0000256" key="3">
    <source>
        <dbReference type="ARBA" id="ARBA00022692"/>
    </source>
</evidence>
<dbReference type="InterPro" id="IPR000620">
    <property type="entry name" value="EamA_dom"/>
</dbReference>
<feature type="transmembrane region" description="Helical" evidence="6">
    <location>
        <begin position="246"/>
        <end position="265"/>
    </location>
</feature>
<dbReference type="RefSeq" id="WP_231461259.1">
    <property type="nucleotide sequence ID" value="NZ_JAJOHW010000025.1"/>
</dbReference>
<proteinExistence type="inferred from homology"/>
<feature type="transmembrane region" description="Helical" evidence="6">
    <location>
        <begin position="215"/>
        <end position="234"/>
    </location>
</feature>
<sequence>MEINSHRSNAWIPWAFVLLWSTGFIGAKLGLPFIGPFTFLAIRMGLTLLCFGALIACFRPAWPGLAAAKHQWACGAMLHGLYLGASFAGIKLAVPAGITALIVGLQPILTAILSWLMGEQRLSRMQWLGLAIGFGGALLVVLGGKGLQLGANPGLWLTALALCAITAGTLYQKRFGQGVHPLTGAFHQYLAAFLITGALALGLERGDAIHWNAQLALALGWSVLALSVLAILLLMRMLKDGDVSKVASYFYLTPGLAAVQAWWLFDEQLSLLAVAGMLLAALGVALVLQRLRRAW</sequence>
<feature type="domain" description="EamA" evidence="7">
    <location>
        <begin position="154"/>
        <end position="288"/>
    </location>
</feature>
<evidence type="ECO:0000256" key="4">
    <source>
        <dbReference type="ARBA" id="ARBA00022989"/>
    </source>
</evidence>
<reference evidence="9" key="1">
    <citation type="journal article" date="2019" name="Int. J. Syst. Evol. Microbiol.">
        <title>The Global Catalogue of Microorganisms (GCM) 10K type strain sequencing project: providing services to taxonomists for standard genome sequencing and annotation.</title>
        <authorList>
            <consortium name="The Broad Institute Genomics Platform"/>
            <consortium name="The Broad Institute Genome Sequencing Center for Infectious Disease"/>
            <person name="Wu L."/>
            <person name="Ma J."/>
        </authorList>
    </citation>
    <scope>NUCLEOTIDE SEQUENCE [LARGE SCALE GENOMIC DNA]</scope>
    <source>
        <strain evidence="9">CGMCC 4.7608</strain>
    </source>
</reference>
<dbReference type="Gene3D" id="1.10.3730.20">
    <property type="match status" value="1"/>
</dbReference>
<feature type="transmembrane region" description="Helical" evidence="6">
    <location>
        <begin position="96"/>
        <end position="116"/>
    </location>
</feature>
<keyword evidence="4 6" id="KW-1133">Transmembrane helix</keyword>
<feature type="domain" description="EamA" evidence="7">
    <location>
        <begin position="17"/>
        <end position="141"/>
    </location>
</feature>
<feature type="transmembrane region" description="Helical" evidence="6">
    <location>
        <begin position="37"/>
        <end position="58"/>
    </location>
</feature>
<feature type="transmembrane region" description="Helical" evidence="6">
    <location>
        <begin position="271"/>
        <end position="288"/>
    </location>
</feature>
<keyword evidence="3 6" id="KW-0812">Transmembrane</keyword>
<feature type="transmembrane region" description="Helical" evidence="6">
    <location>
        <begin position="153"/>
        <end position="171"/>
    </location>
</feature>
<comment type="caution">
    <text evidence="8">The sequence shown here is derived from an EMBL/GenBank/DDBJ whole genome shotgun (WGS) entry which is preliminary data.</text>
</comment>
<accession>A0ABV8ZVA1</accession>
<dbReference type="InterPro" id="IPR037185">
    <property type="entry name" value="EmrE-like"/>
</dbReference>
<evidence type="ECO:0000256" key="2">
    <source>
        <dbReference type="ARBA" id="ARBA00007362"/>
    </source>
</evidence>
<feature type="transmembrane region" description="Helical" evidence="6">
    <location>
        <begin position="183"/>
        <end position="203"/>
    </location>
</feature>
<evidence type="ECO:0000256" key="6">
    <source>
        <dbReference type="SAM" id="Phobius"/>
    </source>
</evidence>
<comment type="subcellular location">
    <subcellularLocation>
        <location evidence="1">Membrane</location>
        <topology evidence="1">Multi-pass membrane protein</topology>
    </subcellularLocation>
</comment>
<keyword evidence="9" id="KW-1185">Reference proteome</keyword>
<dbReference type="PANTHER" id="PTHR32322">
    <property type="entry name" value="INNER MEMBRANE TRANSPORTER"/>
    <property type="match status" value="1"/>
</dbReference>
<gene>
    <name evidence="8" type="ORF">ACFO0R_14750</name>
</gene>
<dbReference type="InterPro" id="IPR050638">
    <property type="entry name" value="AA-Vitamin_Transporters"/>
</dbReference>